<dbReference type="Gene3D" id="3.30.2310.20">
    <property type="entry name" value="RelE-like"/>
    <property type="match status" value="1"/>
</dbReference>
<reference evidence="2" key="1">
    <citation type="submission" date="2016-02" db="EMBL/GenBank/DDBJ databases">
        <title>Draft Genome Sequence of Sporotomaculum syntrophicum Strain FB, a Syntrophic Benzoate Degrader.</title>
        <authorList>
            <person name="Nobu M.K."/>
            <person name="Narihiro T."/>
            <person name="Qiu Y.-L."/>
            <person name="Ohashi A."/>
            <person name="Liu W.-T."/>
            <person name="Yuji S."/>
        </authorList>
    </citation>
    <scope>NUCLEOTIDE SEQUENCE</scope>
    <source>
        <strain evidence="2">FB</strain>
    </source>
</reference>
<dbReference type="NCBIfam" id="TIGR02385">
    <property type="entry name" value="RelE_StbE"/>
    <property type="match status" value="1"/>
</dbReference>
<keyword evidence="1" id="KW-1277">Toxin-antitoxin system</keyword>
<dbReference type="Proteomes" id="UP000798488">
    <property type="component" value="Unassembled WGS sequence"/>
</dbReference>
<gene>
    <name evidence="2" type="ORF">SPSYN_02115</name>
</gene>
<sequence length="105" mass="12349">MEDRFQLKITPAAAHDLDQIYYYITNNLVAPQAADTLLDDIETAILSLCDFPYRCQYSQNAILRHKGYRRLVIHKYVVLYSVDEENKTVVVMRVFYGAMDYEKYV</sequence>
<comment type="caution">
    <text evidence="2">The sequence shown here is derived from an EMBL/GenBank/DDBJ whole genome shotgun (WGS) entry which is preliminary data.</text>
</comment>
<evidence type="ECO:0000313" key="2">
    <source>
        <dbReference type="EMBL" id="KAF1084339.1"/>
    </source>
</evidence>
<protein>
    <submittedName>
        <fullName evidence="2">Plasmid stabilization system protein</fullName>
    </submittedName>
</protein>
<dbReference type="InterPro" id="IPR007712">
    <property type="entry name" value="RelE/ParE_toxin"/>
</dbReference>
<organism evidence="2 3">
    <name type="scientific">Sporotomaculum syntrophicum</name>
    <dbReference type="NCBI Taxonomy" id="182264"/>
    <lineage>
        <taxon>Bacteria</taxon>
        <taxon>Bacillati</taxon>
        <taxon>Bacillota</taxon>
        <taxon>Clostridia</taxon>
        <taxon>Eubacteriales</taxon>
        <taxon>Desulfallaceae</taxon>
        <taxon>Sporotomaculum</taxon>
    </lineage>
</organism>
<name>A0A9D2WN48_9FIRM</name>
<dbReference type="SUPFAM" id="SSF143011">
    <property type="entry name" value="RelE-like"/>
    <property type="match status" value="1"/>
</dbReference>
<keyword evidence="3" id="KW-1185">Reference proteome</keyword>
<evidence type="ECO:0000256" key="1">
    <source>
        <dbReference type="ARBA" id="ARBA00022649"/>
    </source>
</evidence>
<proteinExistence type="predicted"/>
<dbReference type="RefSeq" id="WP_161822438.1">
    <property type="nucleotide sequence ID" value="NZ_LSRS01000005.1"/>
</dbReference>
<accession>A0A9D2WN48</accession>
<dbReference type="EMBL" id="LSRS01000005">
    <property type="protein sequence ID" value="KAF1084339.1"/>
    <property type="molecule type" value="Genomic_DNA"/>
</dbReference>
<dbReference type="Pfam" id="PF05016">
    <property type="entry name" value="ParE_toxin"/>
    <property type="match status" value="1"/>
</dbReference>
<dbReference type="InterPro" id="IPR035093">
    <property type="entry name" value="RelE/ParE_toxin_dom_sf"/>
</dbReference>
<dbReference type="AlphaFoldDB" id="A0A9D2WN48"/>
<evidence type="ECO:0000313" key="3">
    <source>
        <dbReference type="Proteomes" id="UP000798488"/>
    </source>
</evidence>
<dbReference type="OrthoDB" id="9806083at2"/>